<dbReference type="Pfam" id="PF00441">
    <property type="entry name" value="Acyl-CoA_dh_1"/>
    <property type="match status" value="1"/>
</dbReference>
<feature type="compositionally biased region" description="Low complexity" evidence="3">
    <location>
        <begin position="313"/>
        <end position="322"/>
    </location>
</feature>
<dbReference type="PANTHER" id="PTHR48083">
    <property type="entry name" value="MEDIUM-CHAIN SPECIFIC ACYL-COA DEHYDROGENASE, MITOCHONDRIAL-RELATED"/>
    <property type="match status" value="1"/>
</dbReference>
<dbReference type="Gene3D" id="1.20.140.10">
    <property type="entry name" value="Butyryl-CoA Dehydrogenase, subunit A, domain 3"/>
    <property type="match status" value="1"/>
</dbReference>
<dbReference type="SUPFAM" id="SSF47203">
    <property type="entry name" value="Acyl-CoA dehydrogenase C-terminal domain-like"/>
    <property type="match status" value="1"/>
</dbReference>
<dbReference type="Proteomes" id="UP001432011">
    <property type="component" value="Chromosome"/>
</dbReference>
<proteinExistence type="predicted"/>
<evidence type="ECO:0000256" key="3">
    <source>
        <dbReference type="SAM" id="MobiDB-lite"/>
    </source>
</evidence>
<dbReference type="InterPro" id="IPR036250">
    <property type="entry name" value="AcylCo_DH-like_C"/>
</dbReference>
<dbReference type="PANTHER" id="PTHR48083:SF13">
    <property type="entry name" value="ACYL-COA DEHYDROGENASE FAMILY MEMBER 11"/>
    <property type="match status" value="1"/>
</dbReference>
<keyword evidence="1" id="KW-0285">Flavoprotein</keyword>
<reference evidence="6" key="1">
    <citation type="submission" date="2022-10" db="EMBL/GenBank/DDBJ databases">
        <title>The complete genomes of actinobacterial strains from the NBC collection.</title>
        <authorList>
            <person name="Joergensen T.S."/>
            <person name="Alvarez Arevalo M."/>
            <person name="Sterndorff E.B."/>
            <person name="Faurdal D."/>
            <person name="Vuksanovic O."/>
            <person name="Mourched A.-S."/>
            <person name="Charusanti P."/>
            <person name="Shaw S."/>
            <person name="Blin K."/>
            <person name="Weber T."/>
        </authorList>
    </citation>
    <scope>NUCLEOTIDE SEQUENCE</scope>
    <source>
        <strain evidence="6">NBC_00254</strain>
    </source>
</reference>
<dbReference type="Gene3D" id="3.40.50.300">
    <property type="entry name" value="P-loop containing nucleotide triphosphate hydrolases"/>
    <property type="match status" value="1"/>
</dbReference>
<evidence type="ECO:0000256" key="2">
    <source>
        <dbReference type="ARBA" id="ARBA00023002"/>
    </source>
</evidence>
<dbReference type="CDD" id="cd00267">
    <property type="entry name" value="ABC_ATPase"/>
    <property type="match status" value="1"/>
</dbReference>
<keyword evidence="7" id="KW-1185">Reference proteome</keyword>
<organism evidence="6 7">
    <name type="scientific">Microbispora hainanensis</name>
    <dbReference type="NCBI Taxonomy" id="568844"/>
    <lineage>
        <taxon>Bacteria</taxon>
        <taxon>Bacillati</taxon>
        <taxon>Actinomycetota</taxon>
        <taxon>Actinomycetes</taxon>
        <taxon>Streptosporangiales</taxon>
        <taxon>Streptosporangiaceae</taxon>
        <taxon>Microbispora</taxon>
    </lineage>
</organism>
<dbReference type="EMBL" id="CP108085">
    <property type="protein sequence ID" value="WUP76128.1"/>
    <property type="molecule type" value="Genomic_DNA"/>
</dbReference>
<feature type="domain" description="Acyl-CoA dehydrogenase/oxidase C-terminal" evidence="5">
    <location>
        <begin position="132"/>
        <end position="279"/>
    </location>
</feature>
<feature type="compositionally biased region" description="Low complexity" evidence="3">
    <location>
        <begin position="285"/>
        <end position="296"/>
    </location>
</feature>
<gene>
    <name evidence="6" type="ORF">OG913_03640</name>
</gene>
<dbReference type="InterPro" id="IPR050741">
    <property type="entry name" value="Acyl-CoA_dehydrogenase"/>
</dbReference>
<name>A0ABZ1SUT1_9ACTN</name>
<dbReference type="Pfam" id="PF00005">
    <property type="entry name" value="ABC_tran"/>
    <property type="match status" value="1"/>
</dbReference>
<feature type="compositionally biased region" description="Basic and acidic residues" evidence="3">
    <location>
        <begin position="64"/>
        <end position="83"/>
    </location>
</feature>
<evidence type="ECO:0000313" key="7">
    <source>
        <dbReference type="Proteomes" id="UP001432011"/>
    </source>
</evidence>
<dbReference type="InterPro" id="IPR027417">
    <property type="entry name" value="P-loop_NTPase"/>
</dbReference>
<dbReference type="InterPro" id="IPR009075">
    <property type="entry name" value="AcylCo_DH/oxidase_C"/>
</dbReference>
<feature type="region of interest" description="Disordered" evidence="3">
    <location>
        <begin position="61"/>
        <end position="95"/>
    </location>
</feature>
<evidence type="ECO:0000313" key="6">
    <source>
        <dbReference type="EMBL" id="WUP76128.1"/>
    </source>
</evidence>
<dbReference type="SUPFAM" id="SSF52540">
    <property type="entry name" value="P-loop containing nucleoside triphosphate hydrolases"/>
    <property type="match status" value="1"/>
</dbReference>
<accession>A0ABZ1SUT1</accession>
<evidence type="ECO:0000259" key="5">
    <source>
        <dbReference type="Pfam" id="PF00441"/>
    </source>
</evidence>
<sequence>MSSPPRGLSARATPLRLAGVTCRHGRLTAVDRVDLDLAPGEHLAITGTNGSGKSTLLRAILGRHPRDQRPDRGRRSTGERDGRLGPAPIGGGLGAPALDRGRFPLLVSELLASGGHLERSVRAADELGEECEGLRVVARRVRLGRLLRCLRWLGQAEHAFALMCGRACDRRTSTGRLADHQLVQKLVFDALLAIRTTRPLVFEAVARLDAGLDARTETGLAKVAAARMLRQVTDAAIQVHGAEGLGPDTALPRLFRTGRTAGILDGPDELHITATARRVHRESPGRCGRSAEAAGGCRRRASGQRRRQRRQYRCPSRMHGTA</sequence>
<protein>
    <submittedName>
        <fullName evidence="6">Acyl-CoA dehydrogenase family protein</fullName>
    </submittedName>
</protein>
<feature type="compositionally biased region" description="Basic residues" evidence="3">
    <location>
        <begin position="297"/>
        <end position="312"/>
    </location>
</feature>
<evidence type="ECO:0000256" key="1">
    <source>
        <dbReference type="ARBA" id="ARBA00022630"/>
    </source>
</evidence>
<evidence type="ECO:0000259" key="4">
    <source>
        <dbReference type="Pfam" id="PF00005"/>
    </source>
</evidence>
<feature type="domain" description="ABC transporter" evidence="4">
    <location>
        <begin position="31"/>
        <end position="66"/>
    </location>
</feature>
<keyword evidence="2" id="KW-0560">Oxidoreductase</keyword>
<feature type="region of interest" description="Disordered" evidence="3">
    <location>
        <begin position="281"/>
        <end position="322"/>
    </location>
</feature>
<dbReference type="RefSeq" id="WP_222709370.1">
    <property type="nucleotide sequence ID" value="NZ_CP108085.1"/>
</dbReference>
<dbReference type="InterPro" id="IPR003439">
    <property type="entry name" value="ABC_transporter-like_ATP-bd"/>
</dbReference>